<dbReference type="SUPFAM" id="SSF53474">
    <property type="entry name" value="alpha/beta-Hydrolases"/>
    <property type="match status" value="1"/>
</dbReference>
<dbReference type="Pfam" id="PF00135">
    <property type="entry name" value="COesterase"/>
    <property type="match status" value="1"/>
</dbReference>
<accession>T1I1U3</accession>
<dbReference type="InterPro" id="IPR002018">
    <property type="entry name" value="CarbesteraseB"/>
</dbReference>
<dbReference type="InterPro" id="IPR050309">
    <property type="entry name" value="Type-B_Carboxylest/Lipase"/>
</dbReference>
<proteinExistence type="predicted"/>
<keyword evidence="4" id="KW-1185">Reference proteome</keyword>
<dbReference type="VEuPathDB" id="VectorBase:RPRC010263"/>
<evidence type="ECO:0000313" key="4">
    <source>
        <dbReference type="Proteomes" id="UP000015103"/>
    </source>
</evidence>
<dbReference type="EnsemblMetazoa" id="RPRC010263-RA">
    <property type="protein sequence ID" value="RPRC010263-PA"/>
    <property type="gene ID" value="RPRC010263"/>
</dbReference>
<dbReference type="PANTHER" id="PTHR11559">
    <property type="entry name" value="CARBOXYLESTERASE"/>
    <property type="match status" value="1"/>
</dbReference>
<dbReference type="Proteomes" id="UP000015103">
    <property type="component" value="Unassembled WGS sequence"/>
</dbReference>
<evidence type="ECO:0000256" key="1">
    <source>
        <dbReference type="ARBA" id="ARBA00023180"/>
    </source>
</evidence>
<protein>
    <submittedName>
        <fullName evidence="3">COesterase domain-containing protein</fullName>
    </submittedName>
</protein>
<dbReference type="EMBL" id="ACPB03014707">
    <property type="status" value="NOT_ANNOTATED_CDS"/>
    <property type="molecule type" value="Genomic_DNA"/>
</dbReference>
<dbReference type="InParanoid" id="T1I1U3"/>
<dbReference type="InterPro" id="IPR019819">
    <property type="entry name" value="Carboxylesterase_B_CS"/>
</dbReference>
<name>T1I1U3_RHOPR</name>
<reference evidence="3" key="1">
    <citation type="submission" date="2015-05" db="UniProtKB">
        <authorList>
            <consortium name="EnsemblMetazoa"/>
        </authorList>
    </citation>
    <scope>IDENTIFICATION</scope>
</reference>
<dbReference type="AlphaFoldDB" id="T1I1U3"/>
<evidence type="ECO:0000259" key="2">
    <source>
        <dbReference type="Pfam" id="PF00135"/>
    </source>
</evidence>
<organism evidence="3 4">
    <name type="scientific">Rhodnius prolixus</name>
    <name type="common">Triatomid bug</name>
    <dbReference type="NCBI Taxonomy" id="13249"/>
    <lineage>
        <taxon>Eukaryota</taxon>
        <taxon>Metazoa</taxon>
        <taxon>Ecdysozoa</taxon>
        <taxon>Arthropoda</taxon>
        <taxon>Hexapoda</taxon>
        <taxon>Insecta</taxon>
        <taxon>Pterygota</taxon>
        <taxon>Neoptera</taxon>
        <taxon>Paraneoptera</taxon>
        <taxon>Hemiptera</taxon>
        <taxon>Heteroptera</taxon>
        <taxon>Panheteroptera</taxon>
        <taxon>Cimicomorpha</taxon>
        <taxon>Reduviidae</taxon>
        <taxon>Triatominae</taxon>
        <taxon>Rhodnius</taxon>
    </lineage>
</organism>
<keyword evidence="1" id="KW-0325">Glycoprotein</keyword>
<evidence type="ECO:0000313" key="3">
    <source>
        <dbReference type="EnsemblMetazoa" id="RPRC010263-PA"/>
    </source>
</evidence>
<dbReference type="InterPro" id="IPR029058">
    <property type="entry name" value="AB_hydrolase_fold"/>
</dbReference>
<dbReference type="STRING" id="13249.T1I1U3"/>
<dbReference type="Gene3D" id="3.40.50.1820">
    <property type="entry name" value="alpha/beta hydrolase"/>
    <property type="match status" value="1"/>
</dbReference>
<dbReference type="OMA" id="PVWVWIH"/>
<dbReference type="eggNOG" id="KOG1516">
    <property type="taxonomic scope" value="Eukaryota"/>
</dbReference>
<feature type="domain" description="Carboxylesterase type B" evidence="2">
    <location>
        <begin position="21"/>
        <end position="294"/>
    </location>
</feature>
<dbReference type="HOGENOM" id="CLU_006586_4_0_1"/>
<dbReference type="PROSITE" id="PS00941">
    <property type="entry name" value="CARBOXYLESTERASE_B_2"/>
    <property type="match status" value="1"/>
</dbReference>
<sequence>MSFSSVIVKLILLMHLTQCSELTVNTTYGLLIGREFKSRNGRIVAAFNGIPFAKPPLGELRFQDPQLPEPWSGMREAYNFGNVCVQIVSTNPPISTCKLGNEDCLYLSVYSPSLNPTKLLPVLVYFHGGPFYSGSSEIDESPEFFLDYNIVVVMSNYRLGALGFLTMEDDVMPGNMGLKDQVMALVWVRNNIANFGGDPNQVTVLGDGSGGSSAHYHMYSTMSRGLFHRAISQTGTALSPWANIPPGVARSRAIKMAQLFNCSTVSSKVIWNCLRTKNAFELTEIQMTKFLNNLIPFKILSITTNTFVPPVLPLFETFFVVIFRNG</sequence>